<name>A0A0E9RLH3_ANGAN</name>
<dbReference type="AlphaFoldDB" id="A0A0E9RLH3"/>
<protein>
    <submittedName>
        <fullName evidence="1">Uncharacterized protein</fullName>
    </submittedName>
</protein>
<evidence type="ECO:0000313" key="1">
    <source>
        <dbReference type="EMBL" id="JAH29198.1"/>
    </source>
</evidence>
<reference evidence="1" key="2">
    <citation type="journal article" date="2015" name="Fish Shellfish Immunol.">
        <title>Early steps in the European eel (Anguilla anguilla)-Vibrio vulnificus interaction in the gills: Role of the RtxA13 toxin.</title>
        <authorList>
            <person name="Callol A."/>
            <person name="Pajuelo D."/>
            <person name="Ebbesson L."/>
            <person name="Teles M."/>
            <person name="MacKenzie S."/>
            <person name="Amaro C."/>
        </authorList>
    </citation>
    <scope>NUCLEOTIDE SEQUENCE</scope>
</reference>
<dbReference type="EMBL" id="GBXM01079379">
    <property type="protein sequence ID" value="JAH29198.1"/>
    <property type="molecule type" value="Transcribed_RNA"/>
</dbReference>
<sequence>MDMNQITTPILSNMFQVNGLHL</sequence>
<reference evidence="1" key="1">
    <citation type="submission" date="2014-11" db="EMBL/GenBank/DDBJ databases">
        <authorList>
            <person name="Amaro Gonzalez C."/>
        </authorList>
    </citation>
    <scope>NUCLEOTIDE SEQUENCE</scope>
</reference>
<organism evidence="1">
    <name type="scientific">Anguilla anguilla</name>
    <name type="common">European freshwater eel</name>
    <name type="synonym">Muraena anguilla</name>
    <dbReference type="NCBI Taxonomy" id="7936"/>
    <lineage>
        <taxon>Eukaryota</taxon>
        <taxon>Metazoa</taxon>
        <taxon>Chordata</taxon>
        <taxon>Craniata</taxon>
        <taxon>Vertebrata</taxon>
        <taxon>Euteleostomi</taxon>
        <taxon>Actinopterygii</taxon>
        <taxon>Neopterygii</taxon>
        <taxon>Teleostei</taxon>
        <taxon>Anguilliformes</taxon>
        <taxon>Anguillidae</taxon>
        <taxon>Anguilla</taxon>
    </lineage>
</organism>
<accession>A0A0E9RLH3</accession>
<proteinExistence type="predicted"/>